<protein>
    <submittedName>
        <fullName evidence="1">Uncharacterized protein</fullName>
    </submittedName>
</protein>
<name>A0A9P0G6W8_9CUCU</name>
<dbReference type="AlphaFoldDB" id="A0A9P0G6W8"/>
<evidence type="ECO:0000313" key="2">
    <source>
        <dbReference type="Proteomes" id="UP001153636"/>
    </source>
</evidence>
<dbReference type="EMBL" id="OV651828">
    <property type="protein sequence ID" value="CAH1104359.1"/>
    <property type="molecule type" value="Genomic_DNA"/>
</dbReference>
<keyword evidence="2" id="KW-1185">Reference proteome</keyword>
<organism evidence="1 2">
    <name type="scientific">Psylliodes chrysocephalus</name>
    <dbReference type="NCBI Taxonomy" id="3402493"/>
    <lineage>
        <taxon>Eukaryota</taxon>
        <taxon>Metazoa</taxon>
        <taxon>Ecdysozoa</taxon>
        <taxon>Arthropoda</taxon>
        <taxon>Hexapoda</taxon>
        <taxon>Insecta</taxon>
        <taxon>Pterygota</taxon>
        <taxon>Neoptera</taxon>
        <taxon>Endopterygota</taxon>
        <taxon>Coleoptera</taxon>
        <taxon>Polyphaga</taxon>
        <taxon>Cucujiformia</taxon>
        <taxon>Chrysomeloidea</taxon>
        <taxon>Chrysomelidae</taxon>
        <taxon>Galerucinae</taxon>
        <taxon>Alticini</taxon>
        <taxon>Psylliodes</taxon>
    </lineage>
</organism>
<gene>
    <name evidence="1" type="ORF">PSYICH_LOCUS5284</name>
</gene>
<dbReference type="OrthoDB" id="6346437at2759"/>
<evidence type="ECO:0000313" key="1">
    <source>
        <dbReference type="EMBL" id="CAH1104359.1"/>
    </source>
</evidence>
<proteinExistence type="predicted"/>
<accession>A0A9P0G6W8</accession>
<dbReference type="Proteomes" id="UP001153636">
    <property type="component" value="Chromosome 16"/>
</dbReference>
<sequence>MEENMIEIQLTYEGNEFTTFVNQCFYDVLRKDPTTLQNYAELVYNKEHMNRNDVNEDKENDKFYWSEASVKLLLDKRLSMEKDFIQPKCSKKKIVEQNCNGLK</sequence>
<reference evidence="1" key="1">
    <citation type="submission" date="2022-01" db="EMBL/GenBank/DDBJ databases">
        <authorList>
            <person name="King R."/>
        </authorList>
    </citation>
    <scope>NUCLEOTIDE SEQUENCE</scope>
</reference>